<gene>
    <name evidence="1" type="ORF">FUSO8_11425</name>
</gene>
<name>A0AB73C095_9FUSO</name>
<dbReference type="Proteomes" id="UP000027058">
    <property type="component" value="Unassembled WGS sequence"/>
</dbReference>
<evidence type="ECO:0000313" key="2">
    <source>
        <dbReference type="Proteomes" id="UP000027058"/>
    </source>
</evidence>
<organism evidence="1 2">
    <name type="scientific">Fusobacterium necrophorum DJ-2</name>
    <dbReference type="NCBI Taxonomy" id="1441737"/>
    <lineage>
        <taxon>Bacteria</taxon>
        <taxon>Fusobacteriati</taxon>
        <taxon>Fusobacteriota</taxon>
        <taxon>Fusobacteriia</taxon>
        <taxon>Fusobacteriales</taxon>
        <taxon>Fusobacteriaceae</taxon>
        <taxon>Fusobacterium</taxon>
    </lineage>
</organism>
<protein>
    <recommendedName>
        <fullName evidence="3">Type III toxin-antitoxin system ToxN/AbiQ family toxin</fullName>
    </recommendedName>
</protein>
<accession>A0AB73C095</accession>
<dbReference type="RefSeq" id="WP_035905048.1">
    <property type="nucleotide sequence ID" value="NZ_JAAH01000174.1"/>
</dbReference>
<proteinExistence type="predicted"/>
<evidence type="ECO:0008006" key="3">
    <source>
        <dbReference type="Google" id="ProtNLM"/>
    </source>
</evidence>
<reference evidence="1 2" key="1">
    <citation type="submission" date="2014-01" db="EMBL/GenBank/DDBJ databases">
        <title>Comparative genomics of Fusobacterium necrophorum wild isolates.</title>
        <authorList>
            <person name="Kittichotirat W."/>
            <person name="Bumgarner R.E."/>
            <person name="Lawrence P."/>
        </authorList>
    </citation>
    <scope>NUCLEOTIDE SEQUENCE [LARGE SCALE GENOMIC DNA]</scope>
    <source>
        <strain evidence="1 2">DJ-2</strain>
    </source>
</reference>
<comment type="caution">
    <text evidence="1">The sequence shown here is derived from an EMBL/GenBank/DDBJ whole genome shotgun (WGS) entry which is preliminary data.</text>
</comment>
<dbReference type="InterPro" id="IPR049929">
    <property type="entry name" value="TenpN-like"/>
</dbReference>
<dbReference type="NCBIfam" id="NF047358">
    <property type="entry name" value="TenpIN"/>
    <property type="match status" value="1"/>
</dbReference>
<dbReference type="AlphaFoldDB" id="A0AB73C095"/>
<dbReference type="EMBL" id="JAAH01000174">
    <property type="protein sequence ID" value="KDE69505.1"/>
    <property type="molecule type" value="Genomic_DNA"/>
</dbReference>
<dbReference type="CDD" id="cd17493">
    <property type="entry name" value="toxin_TenpN"/>
    <property type="match status" value="1"/>
</dbReference>
<evidence type="ECO:0000313" key="1">
    <source>
        <dbReference type="EMBL" id="KDE69505.1"/>
    </source>
</evidence>
<sequence>MEFHLLTKDFYLKYANCKEILKKEDRPYLVYVIKIEDLIFAIPIRHNINHKYCIRTIGNQGLDLSKTVILQDETHLSDFNVHIDKQEYIILSEKKSLIGKELEKYIKLYKKALKYPKDNKNKILLENSTLQYFHKELGVKP</sequence>